<dbReference type="EMBL" id="KI913127">
    <property type="protein sequence ID" value="ETV79562.1"/>
    <property type="molecule type" value="Genomic_DNA"/>
</dbReference>
<evidence type="ECO:0000313" key="1">
    <source>
        <dbReference type="EMBL" id="ETV79562.1"/>
    </source>
</evidence>
<proteinExistence type="predicted"/>
<dbReference type="VEuPathDB" id="FungiDB:H257_06826"/>
<sequence length="104" mass="12041">MLRRYGRPRSSSHRRFRDGERALGPERSWLRLRLFRAPPPLPPSSAAQFDALKKANVEEDSQVYHLVDVTYFPCLHVCVFNEEYIAILRTTGQNMGTSTFVFPN</sequence>
<accession>W4GIS8</accession>
<dbReference type="GeneID" id="20808822"/>
<name>W4GIS8_APHAT</name>
<reference evidence="1" key="1">
    <citation type="submission" date="2013-12" db="EMBL/GenBank/DDBJ databases">
        <title>The Genome Sequence of Aphanomyces astaci APO3.</title>
        <authorList>
            <consortium name="The Broad Institute Genomics Platform"/>
            <person name="Russ C."/>
            <person name="Tyler B."/>
            <person name="van West P."/>
            <person name="Dieguez-Uribeondo J."/>
            <person name="Young S.K."/>
            <person name="Zeng Q."/>
            <person name="Gargeya S."/>
            <person name="Fitzgerald M."/>
            <person name="Abouelleil A."/>
            <person name="Alvarado L."/>
            <person name="Chapman S.B."/>
            <person name="Gainer-Dewar J."/>
            <person name="Goldberg J."/>
            <person name="Griggs A."/>
            <person name="Gujja S."/>
            <person name="Hansen M."/>
            <person name="Howarth C."/>
            <person name="Imamovic A."/>
            <person name="Ireland A."/>
            <person name="Larimer J."/>
            <person name="McCowan C."/>
            <person name="Murphy C."/>
            <person name="Pearson M."/>
            <person name="Poon T.W."/>
            <person name="Priest M."/>
            <person name="Roberts A."/>
            <person name="Saif S."/>
            <person name="Shea T."/>
            <person name="Sykes S."/>
            <person name="Wortman J."/>
            <person name="Nusbaum C."/>
            <person name="Birren B."/>
        </authorList>
    </citation>
    <scope>NUCLEOTIDE SEQUENCE [LARGE SCALE GENOMIC DNA]</scope>
    <source>
        <strain evidence="1">APO3</strain>
    </source>
</reference>
<dbReference type="AlphaFoldDB" id="W4GIS8"/>
<dbReference type="RefSeq" id="XP_009830498.1">
    <property type="nucleotide sequence ID" value="XM_009832196.1"/>
</dbReference>
<gene>
    <name evidence="1" type="ORF">H257_06826</name>
</gene>
<organism evidence="1">
    <name type="scientific">Aphanomyces astaci</name>
    <name type="common">Crayfish plague agent</name>
    <dbReference type="NCBI Taxonomy" id="112090"/>
    <lineage>
        <taxon>Eukaryota</taxon>
        <taxon>Sar</taxon>
        <taxon>Stramenopiles</taxon>
        <taxon>Oomycota</taxon>
        <taxon>Saprolegniomycetes</taxon>
        <taxon>Saprolegniales</taxon>
        <taxon>Verrucalvaceae</taxon>
        <taxon>Aphanomyces</taxon>
    </lineage>
</organism>
<protein>
    <submittedName>
        <fullName evidence="1">Uncharacterized protein</fullName>
    </submittedName>
</protein>